<evidence type="ECO:0008006" key="3">
    <source>
        <dbReference type="Google" id="ProtNLM"/>
    </source>
</evidence>
<protein>
    <recommendedName>
        <fullName evidence="3">F-box domain-containing protein</fullName>
    </recommendedName>
</protein>
<gene>
    <name evidence="1" type="ORF">BO86DRAFT_63489</name>
</gene>
<dbReference type="RefSeq" id="XP_025528795.1">
    <property type="nucleotide sequence ID" value="XM_025677526.1"/>
</dbReference>
<accession>A0A8T8X4C9</accession>
<dbReference type="InterPro" id="IPR036047">
    <property type="entry name" value="F-box-like_dom_sf"/>
</dbReference>
<dbReference type="AlphaFoldDB" id="A0A8T8X4C9"/>
<keyword evidence="2" id="KW-1185">Reference proteome</keyword>
<reference evidence="1 2" key="1">
    <citation type="submission" date="2018-02" db="EMBL/GenBank/DDBJ databases">
        <title>The genomes of Aspergillus section Nigri reveals drivers in fungal speciation.</title>
        <authorList>
            <consortium name="DOE Joint Genome Institute"/>
            <person name="Vesth T.C."/>
            <person name="Nybo J."/>
            <person name="Theobald S."/>
            <person name="Brandl J."/>
            <person name="Frisvad J.C."/>
            <person name="Nielsen K.F."/>
            <person name="Lyhne E.K."/>
            <person name="Kogle M.E."/>
            <person name="Kuo A."/>
            <person name="Riley R."/>
            <person name="Clum A."/>
            <person name="Nolan M."/>
            <person name="Lipzen A."/>
            <person name="Salamov A."/>
            <person name="Henrissat B."/>
            <person name="Wiebenga A."/>
            <person name="De vries R.P."/>
            <person name="Grigoriev I.V."/>
            <person name="Mortensen U.H."/>
            <person name="Andersen M.R."/>
            <person name="Baker S.E."/>
        </authorList>
    </citation>
    <scope>NUCLEOTIDE SEQUENCE [LARGE SCALE GENOMIC DNA]</scope>
    <source>
        <strain evidence="1 2">CBS 114.51</strain>
    </source>
</reference>
<dbReference type="GeneID" id="37181219"/>
<proteinExistence type="predicted"/>
<dbReference type="OrthoDB" id="2786563at2759"/>
<evidence type="ECO:0000313" key="1">
    <source>
        <dbReference type="EMBL" id="RAH82901.1"/>
    </source>
</evidence>
<organism evidence="1 2">
    <name type="scientific">Aspergillus japonicus CBS 114.51</name>
    <dbReference type="NCBI Taxonomy" id="1448312"/>
    <lineage>
        <taxon>Eukaryota</taxon>
        <taxon>Fungi</taxon>
        <taxon>Dikarya</taxon>
        <taxon>Ascomycota</taxon>
        <taxon>Pezizomycotina</taxon>
        <taxon>Eurotiomycetes</taxon>
        <taxon>Eurotiomycetidae</taxon>
        <taxon>Eurotiales</taxon>
        <taxon>Aspergillaceae</taxon>
        <taxon>Aspergillus</taxon>
        <taxon>Aspergillus subgen. Circumdati</taxon>
    </lineage>
</organism>
<dbReference type="SUPFAM" id="SSF81383">
    <property type="entry name" value="F-box domain"/>
    <property type="match status" value="1"/>
</dbReference>
<dbReference type="Proteomes" id="UP000249497">
    <property type="component" value="Unassembled WGS sequence"/>
</dbReference>
<name>A0A8T8X4C9_ASPJA</name>
<sequence>MVPMENFPEVGTRKAIRNPTVLLTNAGNPIISEIFRVAEFEALKACHRVCRTWRRVATGFLFYRVVLHRENSEHFSASLGRDNLSVLGKVLSIGRADDTGGDLSNLIRSHRCLQQSTVQPTIAVVHQVRERLFTTSLTGMDFSKFFKSAGSP</sequence>
<dbReference type="EMBL" id="KZ824786">
    <property type="protein sequence ID" value="RAH82901.1"/>
    <property type="molecule type" value="Genomic_DNA"/>
</dbReference>
<evidence type="ECO:0000313" key="2">
    <source>
        <dbReference type="Proteomes" id="UP000249497"/>
    </source>
</evidence>